<feature type="region of interest" description="Disordered" evidence="1">
    <location>
        <begin position="45"/>
        <end position="66"/>
    </location>
</feature>
<reference evidence="2" key="2">
    <citation type="journal article" date="2020" name="Nat. Commun.">
        <title>Large-scale genome sequencing of mycorrhizal fungi provides insights into the early evolution of symbiotic traits.</title>
        <authorList>
            <person name="Miyauchi S."/>
            <person name="Kiss E."/>
            <person name="Kuo A."/>
            <person name="Drula E."/>
            <person name="Kohler A."/>
            <person name="Sanchez-Garcia M."/>
            <person name="Morin E."/>
            <person name="Andreopoulos B."/>
            <person name="Barry K.W."/>
            <person name="Bonito G."/>
            <person name="Buee M."/>
            <person name="Carver A."/>
            <person name="Chen C."/>
            <person name="Cichocki N."/>
            <person name="Clum A."/>
            <person name="Culley D."/>
            <person name="Crous P.W."/>
            <person name="Fauchery L."/>
            <person name="Girlanda M."/>
            <person name="Hayes R.D."/>
            <person name="Keri Z."/>
            <person name="LaButti K."/>
            <person name="Lipzen A."/>
            <person name="Lombard V."/>
            <person name="Magnuson J."/>
            <person name="Maillard F."/>
            <person name="Murat C."/>
            <person name="Nolan M."/>
            <person name="Ohm R.A."/>
            <person name="Pangilinan J."/>
            <person name="Pereira M.F."/>
            <person name="Perotto S."/>
            <person name="Peter M."/>
            <person name="Pfister S."/>
            <person name="Riley R."/>
            <person name="Sitrit Y."/>
            <person name="Stielow J.B."/>
            <person name="Szollosi G."/>
            <person name="Zifcakova L."/>
            <person name="Stursova M."/>
            <person name="Spatafora J.W."/>
            <person name="Tedersoo L."/>
            <person name="Vaario L.M."/>
            <person name="Yamada A."/>
            <person name="Yan M."/>
            <person name="Wang P."/>
            <person name="Xu J."/>
            <person name="Bruns T."/>
            <person name="Baldrian P."/>
            <person name="Vilgalys R."/>
            <person name="Dunand C."/>
            <person name="Henrissat B."/>
            <person name="Grigoriev I.V."/>
            <person name="Hibbett D."/>
            <person name="Nagy L.G."/>
            <person name="Martin F.M."/>
        </authorList>
    </citation>
    <scope>NUCLEOTIDE SEQUENCE</scope>
    <source>
        <strain evidence="2">BED1</strain>
    </source>
</reference>
<proteinExistence type="predicted"/>
<comment type="caution">
    <text evidence="2">The sequence shown here is derived from an EMBL/GenBank/DDBJ whole genome shotgun (WGS) entry which is preliminary data.</text>
</comment>
<organism evidence="2 3">
    <name type="scientific">Boletus edulis BED1</name>
    <dbReference type="NCBI Taxonomy" id="1328754"/>
    <lineage>
        <taxon>Eukaryota</taxon>
        <taxon>Fungi</taxon>
        <taxon>Dikarya</taxon>
        <taxon>Basidiomycota</taxon>
        <taxon>Agaricomycotina</taxon>
        <taxon>Agaricomycetes</taxon>
        <taxon>Agaricomycetidae</taxon>
        <taxon>Boletales</taxon>
        <taxon>Boletineae</taxon>
        <taxon>Boletaceae</taxon>
        <taxon>Boletoideae</taxon>
        <taxon>Boletus</taxon>
    </lineage>
</organism>
<sequence>MFLCRHILRAHTPNSTSTQRLVQGHVHDRTSFNLRYRHANLATRESVPKDAVQSPAIRPSPPDPRPALLERVLRVSRYSVPKTTSDSKLVAKEVTSEKTKHGPFDAYTQLRAQDPALVASLPTDVLCCLAEGAVKHGSQDIVDNLTADVLDDYLLAEQQRAQVAVSLLCIPRRHSGLLDKQTTLSLLTIIRRQDQPVAFPAQAALHVMTTILNDTTSDAHDQSVINFILGPFLEHLASLQPPTGAKGVSYRPPEATSLAYGLVDKFVSLKRYQETFKLFQTLSDCGHVPPEALLAEVPSPLAHDFAVIVRSTLARACLHWDWHHRGVGFIASIMTSQDSLKRDLEPLALELLHASLERCSPTQFKACAWLMCRLVDPRCGIGIPRKTVQLFYSRALGVGDGESAHVFYSHTQSRRVKIMHNYPLPQGATLTWLMGYLVGQKHDVHLARSLAKQVVDTSELIPRYDRGRFIALTASHGFATEARALWERYSEGYGREFVVGNAATMVRMVSLFTRRDSWARRKARAARVEEDLDTTESDYYRFARRVLDAFRESILPLEEANHFDLSALARGYFMLGEMSEGLRPFRVLIGRREIPDRHDINIALSAMARRSPRAASEVVDRMVEQGLQPDGVTFGTVLHEAIEHGDAELVAKMLDRAREAGVSLSPKTMVALIRASVAVGHDVDDERLEANVRQAWEVVRTTGEWSAVHTPNVGKRCIVACLHLDDPVMAFNFWARLMRGKTEWGDQEQRKQRRVIGEMVRRHCAEGRLDADRAGAMLRALEIT</sequence>
<dbReference type="InterPro" id="IPR011990">
    <property type="entry name" value="TPR-like_helical_dom_sf"/>
</dbReference>
<reference evidence="2" key="1">
    <citation type="submission" date="2019-10" db="EMBL/GenBank/DDBJ databases">
        <authorList>
            <consortium name="DOE Joint Genome Institute"/>
            <person name="Kuo A."/>
            <person name="Miyauchi S."/>
            <person name="Kiss E."/>
            <person name="Drula E."/>
            <person name="Kohler A."/>
            <person name="Sanchez-Garcia M."/>
            <person name="Andreopoulos B."/>
            <person name="Barry K.W."/>
            <person name="Bonito G."/>
            <person name="Buee M."/>
            <person name="Carver A."/>
            <person name="Chen C."/>
            <person name="Cichocki N."/>
            <person name="Clum A."/>
            <person name="Culley D."/>
            <person name="Crous P.W."/>
            <person name="Fauchery L."/>
            <person name="Girlanda M."/>
            <person name="Hayes R."/>
            <person name="Keri Z."/>
            <person name="LaButti K."/>
            <person name="Lipzen A."/>
            <person name="Lombard V."/>
            <person name="Magnuson J."/>
            <person name="Maillard F."/>
            <person name="Morin E."/>
            <person name="Murat C."/>
            <person name="Nolan M."/>
            <person name="Ohm R."/>
            <person name="Pangilinan J."/>
            <person name="Pereira M."/>
            <person name="Perotto S."/>
            <person name="Peter M."/>
            <person name="Riley R."/>
            <person name="Sitrit Y."/>
            <person name="Stielow B."/>
            <person name="Szollosi G."/>
            <person name="Zifcakova L."/>
            <person name="Stursova M."/>
            <person name="Spatafora J.W."/>
            <person name="Tedersoo L."/>
            <person name="Vaario L.-M."/>
            <person name="Yamada A."/>
            <person name="Yan M."/>
            <person name="Wang P."/>
            <person name="Xu J."/>
            <person name="Bruns T."/>
            <person name="Baldrian P."/>
            <person name="Vilgalys R."/>
            <person name="Henrissat B."/>
            <person name="Grigoriev I.V."/>
            <person name="Hibbett D."/>
            <person name="Nagy L.G."/>
            <person name="Martin F.M."/>
        </authorList>
    </citation>
    <scope>NUCLEOTIDE SEQUENCE</scope>
    <source>
        <strain evidence="2">BED1</strain>
    </source>
</reference>
<keyword evidence="3" id="KW-1185">Reference proteome</keyword>
<evidence type="ECO:0000313" key="2">
    <source>
        <dbReference type="EMBL" id="KAF8442846.1"/>
    </source>
</evidence>
<accession>A0AAD4GGL2</accession>
<dbReference type="AlphaFoldDB" id="A0AAD4GGL2"/>
<name>A0AAD4GGL2_BOLED</name>
<evidence type="ECO:0000256" key="1">
    <source>
        <dbReference type="SAM" id="MobiDB-lite"/>
    </source>
</evidence>
<dbReference type="Gene3D" id="1.25.40.10">
    <property type="entry name" value="Tetratricopeptide repeat domain"/>
    <property type="match status" value="1"/>
</dbReference>
<evidence type="ECO:0000313" key="3">
    <source>
        <dbReference type="Proteomes" id="UP001194468"/>
    </source>
</evidence>
<gene>
    <name evidence="2" type="ORF">L210DRAFT_3759260</name>
</gene>
<dbReference type="Proteomes" id="UP001194468">
    <property type="component" value="Unassembled WGS sequence"/>
</dbReference>
<protein>
    <submittedName>
        <fullName evidence="2">Uncharacterized protein</fullName>
    </submittedName>
</protein>
<dbReference type="EMBL" id="WHUW01000008">
    <property type="protein sequence ID" value="KAF8442846.1"/>
    <property type="molecule type" value="Genomic_DNA"/>
</dbReference>